<evidence type="ECO:0000256" key="3">
    <source>
        <dbReference type="ARBA" id="ARBA00022692"/>
    </source>
</evidence>
<keyword evidence="4 6" id="KW-1133">Transmembrane helix</keyword>
<comment type="subcellular location">
    <subcellularLocation>
        <location evidence="1">Cell membrane</location>
        <topology evidence="1">Multi-pass membrane protein</topology>
    </subcellularLocation>
</comment>
<feature type="transmembrane region" description="Helical" evidence="6">
    <location>
        <begin position="81"/>
        <end position="105"/>
    </location>
</feature>
<feature type="transmembrane region" description="Helical" evidence="6">
    <location>
        <begin position="126"/>
        <end position="148"/>
    </location>
</feature>
<feature type="transmembrane region" description="Helical" evidence="6">
    <location>
        <begin position="12"/>
        <end position="33"/>
    </location>
</feature>
<dbReference type="EMBL" id="DSMG01000148">
    <property type="protein sequence ID" value="HDX32661.1"/>
    <property type="molecule type" value="Genomic_DNA"/>
</dbReference>
<dbReference type="Pfam" id="PF09678">
    <property type="entry name" value="Caa3_CtaG"/>
    <property type="match status" value="1"/>
</dbReference>
<dbReference type="InterPro" id="IPR019108">
    <property type="entry name" value="Caa3_assmbl_CtaG-rel"/>
</dbReference>
<keyword evidence="2" id="KW-1003">Cell membrane</keyword>
<protein>
    <submittedName>
        <fullName evidence="7">Cytochrome c oxidase assembly protein</fullName>
    </submittedName>
</protein>
<keyword evidence="3 6" id="KW-0812">Transmembrane</keyword>
<evidence type="ECO:0000313" key="7">
    <source>
        <dbReference type="EMBL" id="HDX32661.1"/>
    </source>
</evidence>
<feature type="transmembrane region" description="Helical" evidence="6">
    <location>
        <begin position="45"/>
        <end position="69"/>
    </location>
</feature>
<evidence type="ECO:0000256" key="4">
    <source>
        <dbReference type="ARBA" id="ARBA00022989"/>
    </source>
</evidence>
<evidence type="ECO:0000256" key="6">
    <source>
        <dbReference type="SAM" id="Phobius"/>
    </source>
</evidence>
<reference evidence="7" key="1">
    <citation type="journal article" date="2020" name="mSystems">
        <title>Genome- and Community-Level Interaction Insights into Carbon Utilization and Element Cycling Functions of Hydrothermarchaeota in Hydrothermal Sediment.</title>
        <authorList>
            <person name="Zhou Z."/>
            <person name="Liu Y."/>
            <person name="Xu W."/>
            <person name="Pan J."/>
            <person name="Luo Z.H."/>
            <person name="Li M."/>
        </authorList>
    </citation>
    <scope>NUCLEOTIDE SEQUENCE [LARGE SCALE GENOMIC DNA]</scope>
    <source>
        <strain evidence="7">SpSt-289</strain>
    </source>
</reference>
<proteinExistence type="predicted"/>
<evidence type="ECO:0000256" key="1">
    <source>
        <dbReference type="ARBA" id="ARBA00004651"/>
    </source>
</evidence>
<organism evidence="7">
    <name type="scientific">Caldilinea aerophila</name>
    <dbReference type="NCBI Taxonomy" id="133453"/>
    <lineage>
        <taxon>Bacteria</taxon>
        <taxon>Bacillati</taxon>
        <taxon>Chloroflexota</taxon>
        <taxon>Caldilineae</taxon>
        <taxon>Caldilineales</taxon>
        <taxon>Caldilineaceae</taxon>
        <taxon>Caldilinea</taxon>
    </lineage>
</organism>
<gene>
    <name evidence="7" type="ORF">ENQ20_14415</name>
</gene>
<comment type="caution">
    <text evidence="7">The sequence shown here is derived from an EMBL/GenBank/DDBJ whole genome shotgun (WGS) entry which is preliminary data.</text>
</comment>
<feature type="transmembrane region" description="Helical" evidence="6">
    <location>
        <begin position="194"/>
        <end position="217"/>
    </location>
</feature>
<feature type="transmembrane region" description="Helical" evidence="6">
    <location>
        <begin position="250"/>
        <end position="269"/>
    </location>
</feature>
<evidence type="ECO:0000256" key="5">
    <source>
        <dbReference type="ARBA" id="ARBA00023136"/>
    </source>
</evidence>
<accession>A0A7C1JJ14</accession>
<feature type="transmembrane region" description="Helical" evidence="6">
    <location>
        <begin position="160"/>
        <end position="182"/>
    </location>
</feature>
<sequence length="303" mass="34641">MTVPMNDGAMNGLTILLGLLLIAVTLFYLRGWARLRQRRVSFANVLRLIAFVFAVTTTALVFLSPLNWLNREYFFIRTGQYVLLCLFAIPAFFISCAFDVALWGLPTSLRKTIVRWMRSRTLVRRTVHNVTRPWIAFFLFIALFATWYDARISTWLLSDELLHTLSLLVLGVGAMLTWWHLIGTGPRLHWELSPWLAALAIIVLELVNMSVAVPLAFSTEPVYPHYAAALNRPNRMFPLTLVDDQSLGGGLLWVGSSAVFLSSIVLILNRLFERHDMNRADPWPDWDADEKMIMPGLEHRVKK</sequence>
<keyword evidence="5 6" id="KW-0472">Membrane</keyword>
<dbReference type="AlphaFoldDB" id="A0A7C1JJ14"/>
<evidence type="ECO:0000256" key="2">
    <source>
        <dbReference type="ARBA" id="ARBA00022475"/>
    </source>
</evidence>
<dbReference type="GO" id="GO:0005886">
    <property type="term" value="C:plasma membrane"/>
    <property type="evidence" value="ECO:0007669"/>
    <property type="project" value="UniProtKB-SubCell"/>
</dbReference>
<name>A0A7C1JJ14_9CHLR</name>